<dbReference type="InterPro" id="IPR008972">
    <property type="entry name" value="Cupredoxin"/>
</dbReference>
<reference evidence="2 3" key="1">
    <citation type="submission" date="2020-08" db="EMBL/GenBank/DDBJ databases">
        <title>Genomic Encyclopedia of Type Strains, Phase IV (KMG-V): Genome sequencing to study the core and pangenomes of soil and plant-associated prokaryotes.</title>
        <authorList>
            <person name="Whitman W."/>
        </authorList>
    </citation>
    <scope>NUCLEOTIDE SEQUENCE [LARGE SCALE GENOMIC DNA]</scope>
    <source>
        <strain evidence="2 3">SEMIA 4084</strain>
    </source>
</reference>
<accession>A0A7W8U7D8</accession>
<feature type="signal peptide" evidence="1">
    <location>
        <begin position="1"/>
        <end position="21"/>
    </location>
</feature>
<dbReference type="Proteomes" id="UP000585507">
    <property type="component" value="Unassembled WGS sequence"/>
</dbReference>
<dbReference type="Gene3D" id="2.60.40.420">
    <property type="entry name" value="Cupredoxins - blue copper proteins"/>
    <property type="match status" value="1"/>
</dbReference>
<dbReference type="EMBL" id="JACHBK010000002">
    <property type="protein sequence ID" value="MBB5534172.1"/>
    <property type="molecule type" value="Genomic_DNA"/>
</dbReference>
<organism evidence="2 3">
    <name type="scientific">Rhizobium giardinii</name>
    <dbReference type="NCBI Taxonomy" id="56731"/>
    <lineage>
        <taxon>Bacteria</taxon>
        <taxon>Pseudomonadati</taxon>
        <taxon>Pseudomonadota</taxon>
        <taxon>Alphaproteobacteria</taxon>
        <taxon>Hyphomicrobiales</taxon>
        <taxon>Rhizobiaceae</taxon>
        <taxon>Rhizobium/Agrobacterium group</taxon>
        <taxon>Rhizobium</taxon>
    </lineage>
</organism>
<proteinExistence type="predicted"/>
<evidence type="ECO:0000313" key="2">
    <source>
        <dbReference type="EMBL" id="MBB5534172.1"/>
    </source>
</evidence>
<evidence type="ECO:0000256" key="1">
    <source>
        <dbReference type="SAM" id="SignalP"/>
    </source>
</evidence>
<dbReference type="RefSeq" id="WP_018327019.1">
    <property type="nucleotide sequence ID" value="NZ_JACHBK010000002.1"/>
</dbReference>
<comment type="caution">
    <text evidence="2">The sequence shown here is derived from an EMBL/GenBank/DDBJ whole genome shotgun (WGS) entry which is preliminary data.</text>
</comment>
<dbReference type="SUPFAM" id="SSF49503">
    <property type="entry name" value="Cupredoxins"/>
    <property type="match status" value="1"/>
</dbReference>
<evidence type="ECO:0000313" key="3">
    <source>
        <dbReference type="Proteomes" id="UP000585507"/>
    </source>
</evidence>
<gene>
    <name evidence="2" type="ORF">GGD55_000843</name>
</gene>
<protein>
    <submittedName>
        <fullName evidence="2">Putative cupredoxin-like copper-binding protein</fullName>
    </submittedName>
</protein>
<feature type="chain" id="PRO_5030709000" evidence="1">
    <location>
        <begin position="22"/>
        <end position="140"/>
    </location>
</feature>
<sequence length="140" mass="14940">MFIRNASLALAALFIATPVFAATTINVVEDGEGGGKMSLVLDQKTISAGPAIFKVHNDAVGEEHEMVLVRLKSADAKIPLLTKKHRVDEKQLQSLGEVEDLAPGADGELKAELEPGTYLLLCNLKGHYEAGMQAVLTVTD</sequence>
<keyword evidence="3" id="KW-1185">Reference proteome</keyword>
<name>A0A7W8U7D8_9HYPH</name>
<keyword evidence="1" id="KW-0732">Signal</keyword>
<dbReference type="AlphaFoldDB" id="A0A7W8U7D8"/>